<reference evidence="1 2" key="1">
    <citation type="journal article" date="2014" name="Appl. Environ. Microbiol.">
        <title>Profile of Secreted Hydrolases, Associated Proteins, and SlpA in Thermoanaerobacterium saccharolyticum during the Degradation of Hemicellulose.</title>
        <authorList>
            <person name="Currie D.H."/>
            <person name="Guss A.M."/>
            <person name="Herring C.D."/>
            <person name="Giannone R.J."/>
            <person name="Johnson C.M."/>
            <person name="Lankford P.K."/>
            <person name="Brown S.D."/>
            <person name="Hettich R.L."/>
            <person name="Lynd L.R."/>
        </authorList>
    </citation>
    <scope>NUCLEOTIDE SEQUENCE [LARGE SCALE GENOMIC DNA]</scope>
    <source>
        <strain evidence="2">DSM 8691 / JW/SL-YS485</strain>
    </source>
</reference>
<gene>
    <name evidence="1" type="ordered locus">Tsac_2414</name>
</gene>
<evidence type="ECO:0000313" key="1">
    <source>
        <dbReference type="EMBL" id="AFK87412.1"/>
    </source>
</evidence>
<proteinExistence type="predicted"/>
<dbReference type="PATRIC" id="fig|1094508.3.peg.2448"/>
<evidence type="ECO:0000313" key="2">
    <source>
        <dbReference type="Proteomes" id="UP000006178"/>
    </source>
</evidence>
<dbReference type="eggNOG" id="ENOG50339AG">
    <property type="taxonomic scope" value="Bacteria"/>
</dbReference>
<dbReference type="EMBL" id="CP003184">
    <property type="protein sequence ID" value="AFK87412.1"/>
    <property type="molecule type" value="Genomic_DNA"/>
</dbReference>
<sequence>MIDMSNLVWDGTFQITIETPYKRKTISLHNMITDAGLNYMRDLLDGTVNPPTSIQYIALGTSNTPVSASDTKLGNEVFRKAVTKQETPGTGQVQTTCYIAPYEANVDIEEIGVFAGPEATDAKDSGVMIARVLWSHTKNELESLQIVRTDTIGRA</sequence>
<dbReference type="Proteomes" id="UP000006178">
    <property type="component" value="Chromosome"/>
</dbReference>
<organism evidence="1 2">
    <name type="scientific">Thermoanaerobacterium saccharolyticum (strain DSM 8691 / JW/SL-YS485)</name>
    <dbReference type="NCBI Taxonomy" id="1094508"/>
    <lineage>
        <taxon>Bacteria</taxon>
        <taxon>Bacillati</taxon>
        <taxon>Bacillota</taxon>
        <taxon>Clostridia</taxon>
        <taxon>Thermoanaerobacterales</taxon>
        <taxon>Thermoanaerobacteraceae</taxon>
        <taxon>Thermoanaerobacterium</taxon>
    </lineage>
</organism>
<dbReference type="KEGG" id="tsh:Tsac_2414"/>
<dbReference type="STRING" id="1094508.Tsac_2414"/>
<dbReference type="RefSeq" id="WP_014759248.1">
    <property type="nucleotide sequence ID" value="NC_017992.1"/>
</dbReference>
<dbReference type="BioCyc" id="TSAC1094508:GLMA-2444-MONOMER"/>
<accession>I3VY17</accession>
<protein>
    <submittedName>
        <fullName evidence="1">Uncharacterized protein</fullName>
    </submittedName>
</protein>
<dbReference type="AlphaFoldDB" id="I3VY17"/>
<name>I3VY17_THESW</name>
<keyword evidence="2" id="KW-1185">Reference proteome</keyword>